<evidence type="ECO:0000256" key="8">
    <source>
        <dbReference type="ARBA" id="ARBA00022777"/>
    </source>
</evidence>
<dbReference type="Pfam" id="PF02223">
    <property type="entry name" value="Thymidylate_kin"/>
    <property type="match status" value="1"/>
</dbReference>
<evidence type="ECO:0000256" key="5">
    <source>
        <dbReference type="ARBA" id="ARBA00022679"/>
    </source>
</evidence>
<dbReference type="PANTHER" id="PTHR10344:SF1">
    <property type="entry name" value="THYMIDYLATE KINASE"/>
    <property type="match status" value="1"/>
</dbReference>
<comment type="pathway">
    <text evidence="1">Pyrimidine metabolism; dTTP biosynthesis.</text>
</comment>
<dbReference type="OrthoDB" id="425602at2759"/>
<dbReference type="InterPro" id="IPR027417">
    <property type="entry name" value="P-loop_NTPase"/>
</dbReference>
<dbReference type="EMBL" id="HG316455">
    <property type="protein sequence ID" value="CDF88667.1"/>
    <property type="molecule type" value="Genomic_DNA"/>
</dbReference>
<evidence type="ECO:0000256" key="9">
    <source>
        <dbReference type="ARBA" id="ARBA00022840"/>
    </source>
</evidence>
<dbReference type="InterPro" id="IPR018095">
    <property type="entry name" value="Thymidylate_kin_CS"/>
</dbReference>
<dbReference type="PANTHER" id="PTHR10344">
    <property type="entry name" value="THYMIDYLATE KINASE"/>
    <property type="match status" value="1"/>
</dbReference>
<dbReference type="GO" id="GO:0004550">
    <property type="term" value="F:nucleoside diphosphate kinase activity"/>
    <property type="evidence" value="ECO:0007669"/>
    <property type="project" value="TreeGrafter"/>
</dbReference>
<dbReference type="NCBIfam" id="TIGR00041">
    <property type="entry name" value="DTMP_kinase"/>
    <property type="match status" value="1"/>
</dbReference>
<dbReference type="AlphaFoldDB" id="A0A8J2WXI9"/>
<evidence type="ECO:0000256" key="3">
    <source>
        <dbReference type="ARBA" id="ARBA00012980"/>
    </source>
</evidence>
<sequence length="216" mass="25126">MKRGLLILIEGLDRTGKTTQTTLLFEKLKPNAKLIKFPDRTTCIGQLIDKYLTENDFELPDQSVHLLFSANRWELSQELQRYLLAGKHVVMDRYVYSGIAYSSAKETSGMDLEWCLRPDKGLIKPDLLFFLLNEDPSDTSSRRGFGNERYETLQFQDKVKDQFFNVFRALENYPKPNDRLRVLNVANCSIEKVAQEIWSIVQEKLAKEPPSEFTFF</sequence>
<dbReference type="EC" id="2.7.4.9" evidence="3"/>
<gene>
    <name evidence="11" type="ORF">BN860_15632g</name>
</gene>
<dbReference type="PROSITE" id="PS01331">
    <property type="entry name" value="THYMIDYLATE_KINASE"/>
    <property type="match status" value="1"/>
</dbReference>
<evidence type="ECO:0000256" key="2">
    <source>
        <dbReference type="ARBA" id="ARBA00009776"/>
    </source>
</evidence>
<name>A0A8J2WXI9_ZYGB2</name>
<evidence type="ECO:0000256" key="6">
    <source>
        <dbReference type="ARBA" id="ARBA00022727"/>
    </source>
</evidence>
<feature type="domain" description="Thymidylate kinase-like" evidence="10">
    <location>
        <begin position="9"/>
        <end position="197"/>
    </location>
</feature>
<dbReference type="SUPFAM" id="SSF52540">
    <property type="entry name" value="P-loop containing nucleoside triphosphate hydrolases"/>
    <property type="match status" value="1"/>
</dbReference>
<evidence type="ECO:0000256" key="1">
    <source>
        <dbReference type="ARBA" id="ARBA00004992"/>
    </source>
</evidence>
<keyword evidence="6" id="KW-0545">Nucleotide biosynthesis</keyword>
<evidence type="ECO:0000256" key="7">
    <source>
        <dbReference type="ARBA" id="ARBA00022741"/>
    </source>
</evidence>
<keyword evidence="12" id="KW-1185">Reference proteome</keyword>
<dbReference type="Proteomes" id="UP000019375">
    <property type="component" value="Unassembled WGS sequence"/>
</dbReference>
<proteinExistence type="inferred from homology"/>
<dbReference type="HAMAP" id="MF_00165">
    <property type="entry name" value="Thymidylate_kinase"/>
    <property type="match status" value="1"/>
</dbReference>
<evidence type="ECO:0000313" key="12">
    <source>
        <dbReference type="Proteomes" id="UP000019375"/>
    </source>
</evidence>
<dbReference type="GO" id="GO:0006235">
    <property type="term" value="P:dTTP biosynthetic process"/>
    <property type="evidence" value="ECO:0007669"/>
    <property type="project" value="TreeGrafter"/>
</dbReference>
<keyword evidence="9" id="KW-0067">ATP-binding</keyword>
<keyword evidence="5" id="KW-0808">Transferase</keyword>
<dbReference type="GO" id="GO:0004798">
    <property type="term" value="F:dTMP kinase activity"/>
    <property type="evidence" value="ECO:0007669"/>
    <property type="project" value="UniProtKB-EC"/>
</dbReference>
<reference evidence="12" key="1">
    <citation type="journal article" date="2013" name="Genome Announc.">
        <title>Genome sequence of the food spoilage yeast Zygosaccharomyces bailii CLIB 213(T).</title>
        <authorList>
            <person name="Galeote V."/>
            <person name="Bigey F."/>
            <person name="Devillers H."/>
            <person name="Neuveglise C."/>
            <person name="Dequin S."/>
        </authorList>
    </citation>
    <scope>NUCLEOTIDE SEQUENCE [LARGE SCALE GENOMIC DNA]</scope>
    <source>
        <strain evidence="12">CLIB 213 / ATCC 58445 / CBS 680 / CCRC 21525 / NBRC 1098 / NCYC 1416 / NRRL Y-2227</strain>
    </source>
</reference>
<accession>A0A8J2WXI9</accession>
<dbReference type="CDD" id="cd01672">
    <property type="entry name" value="TMPK"/>
    <property type="match status" value="1"/>
</dbReference>
<evidence type="ECO:0000256" key="4">
    <source>
        <dbReference type="ARBA" id="ARBA00017144"/>
    </source>
</evidence>
<protein>
    <recommendedName>
        <fullName evidence="4">Thymidylate kinase</fullName>
        <ecNumber evidence="3">2.7.4.9</ecNumber>
    </recommendedName>
</protein>
<evidence type="ECO:0000259" key="10">
    <source>
        <dbReference type="Pfam" id="PF02223"/>
    </source>
</evidence>
<organism evidence="11 12">
    <name type="scientific">Zygosaccharomyces bailii (strain CLIB 213 / ATCC 58445 / CBS 680 / BCRC 21525 / NBRC 1098 / NCYC 1416 / NRRL Y-2227)</name>
    <dbReference type="NCBI Taxonomy" id="1333698"/>
    <lineage>
        <taxon>Eukaryota</taxon>
        <taxon>Fungi</taxon>
        <taxon>Dikarya</taxon>
        <taxon>Ascomycota</taxon>
        <taxon>Saccharomycotina</taxon>
        <taxon>Saccharomycetes</taxon>
        <taxon>Saccharomycetales</taxon>
        <taxon>Saccharomycetaceae</taxon>
        <taxon>Zygosaccharomyces</taxon>
    </lineage>
</organism>
<evidence type="ECO:0000313" key="11">
    <source>
        <dbReference type="EMBL" id="CDF88667.1"/>
    </source>
</evidence>
<dbReference type="GO" id="GO:0005524">
    <property type="term" value="F:ATP binding"/>
    <property type="evidence" value="ECO:0007669"/>
    <property type="project" value="UniProtKB-KW"/>
</dbReference>
<dbReference type="GO" id="GO:0005634">
    <property type="term" value="C:nucleus"/>
    <property type="evidence" value="ECO:0007669"/>
    <property type="project" value="TreeGrafter"/>
</dbReference>
<dbReference type="GO" id="GO:0006227">
    <property type="term" value="P:dUDP biosynthetic process"/>
    <property type="evidence" value="ECO:0007669"/>
    <property type="project" value="TreeGrafter"/>
</dbReference>
<dbReference type="InterPro" id="IPR018094">
    <property type="entry name" value="Thymidylate_kinase"/>
</dbReference>
<keyword evidence="8" id="KW-0418">Kinase</keyword>
<dbReference type="GO" id="GO:0005829">
    <property type="term" value="C:cytosol"/>
    <property type="evidence" value="ECO:0007669"/>
    <property type="project" value="TreeGrafter"/>
</dbReference>
<dbReference type="GO" id="GO:0006233">
    <property type="term" value="P:dTDP biosynthetic process"/>
    <property type="evidence" value="ECO:0007669"/>
    <property type="project" value="InterPro"/>
</dbReference>
<dbReference type="InterPro" id="IPR039430">
    <property type="entry name" value="Thymidylate_kin-like_dom"/>
</dbReference>
<dbReference type="FunFam" id="3.40.50.300:FF:000679">
    <property type="entry name" value="Thymidylate kinase"/>
    <property type="match status" value="1"/>
</dbReference>
<keyword evidence="7" id="KW-0547">Nucleotide-binding</keyword>
<dbReference type="Gene3D" id="3.40.50.300">
    <property type="entry name" value="P-loop containing nucleotide triphosphate hydrolases"/>
    <property type="match status" value="1"/>
</dbReference>
<comment type="similarity">
    <text evidence="2">Belongs to the thymidylate kinase family.</text>
</comment>